<dbReference type="Gene3D" id="1.10.260.40">
    <property type="entry name" value="lambda repressor-like DNA-binding domains"/>
    <property type="match status" value="1"/>
</dbReference>
<evidence type="ECO:0000256" key="1">
    <source>
        <dbReference type="ARBA" id="ARBA00023015"/>
    </source>
</evidence>
<reference evidence="5 6" key="1">
    <citation type="journal article" date="2015" name="Genome Announc.">
        <title>Expanding the biotechnology potential of lactobacilli through comparative genomics of 213 strains and associated genera.</title>
        <authorList>
            <person name="Sun Z."/>
            <person name="Harris H.M."/>
            <person name="McCann A."/>
            <person name="Guo C."/>
            <person name="Argimon S."/>
            <person name="Zhang W."/>
            <person name="Yang X."/>
            <person name="Jeffery I.B."/>
            <person name="Cooney J.C."/>
            <person name="Kagawa T.F."/>
            <person name="Liu W."/>
            <person name="Song Y."/>
            <person name="Salvetti E."/>
            <person name="Wrobel A."/>
            <person name="Rasinkangas P."/>
            <person name="Parkhill J."/>
            <person name="Rea M.C."/>
            <person name="O'Sullivan O."/>
            <person name="Ritari J."/>
            <person name="Douillard F.P."/>
            <person name="Paul Ross R."/>
            <person name="Yang R."/>
            <person name="Briner A.E."/>
            <person name="Felis G.E."/>
            <person name="de Vos W.M."/>
            <person name="Barrangou R."/>
            <person name="Klaenhammer T.R."/>
            <person name="Caufield P.W."/>
            <person name="Cui Y."/>
            <person name="Zhang H."/>
            <person name="O'Toole P.W."/>
        </authorList>
    </citation>
    <scope>NUCLEOTIDE SEQUENCE [LARGE SCALE GENOMIC DNA]</scope>
    <source>
        <strain evidence="5 6">DSM 19906</strain>
    </source>
</reference>
<dbReference type="Pfam" id="PF13377">
    <property type="entry name" value="Peripla_BP_3"/>
    <property type="match status" value="1"/>
</dbReference>
<dbReference type="GO" id="GO:0000976">
    <property type="term" value="F:transcription cis-regulatory region binding"/>
    <property type="evidence" value="ECO:0007669"/>
    <property type="project" value="TreeGrafter"/>
</dbReference>
<dbReference type="EMBL" id="AZEB01000005">
    <property type="protein sequence ID" value="KRL22620.1"/>
    <property type="molecule type" value="Genomic_DNA"/>
</dbReference>
<keyword evidence="6" id="KW-1185">Reference proteome</keyword>
<evidence type="ECO:0000256" key="2">
    <source>
        <dbReference type="ARBA" id="ARBA00023125"/>
    </source>
</evidence>
<dbReference type="Gene3D" id="3.40.50.2300">
    <property type="match status" value="2"/>
</dbReference>
<dbReference type="GO" id="GO:0003700">
    <property type="term" value="F:DNA-binding transcription factor activity"/>
    <property type="evidence" value="ECO:0007669"/>
    <property type="project" value="TreeGrafter"/>
</dbReference>
<evidence type="ECO:0000256" key="3">
    <source>
        <dbReference type="ARBA" id="ARBA00023163"/>
    </source>
</evidence>
<keyword evidence="2" id="KW-0238">DNA-binding</keyword>
<dbReference type="Pfam" id="PF00356">
    <property type="entry name" value="LacI"/>
    <property type="match status" value="1"/>
</dbReference>
<name>A0A0R1NRZ7_9LACO</name>
<evidence type="ECO:0000313" key="6">
    <source>
        <dbReference type="Proteomes" id="UP000051439"/>
    </source>
</evidence>
<accession>A0A0R1NRZ7</accession>
<keyword evidence="3" id="KW-0804">Transcription</keyword>
<evidence type="ECO:0000313" key="5">
    <source>
        <dbReference type="EMBL" id="KRL22620.1"/>
    </source>
</evidence>
<dbReference type="InterPro" id="IPR028082">
    <property type="entry name" value="Peripla_BP_I"/>
</dbReference>
<dbReference type="AlphaFoldDB" id="A0A0R1NRZ7"/>
<dbReference type="PANTHER" id="PTHR30146:SF149">
    <property type="entry name" value="HTH-TYPE TRANSCRIPTIONAL REGULATOR EBGR"/>
    <property type="match status" value="1"/>
</dbReference>
<sequence>MINIRQLAKLAQVSPGVVSRVLSEDPTLSISAETRQRVLDMIKKYNYQPTKRNGRKWVHSLCVITTLSEQEEVNDAYFRVIMQGVSQAAAEAHYKVKTVYRLQEAPVMNDLPKYAGLVLVGSIEDQVIEKLRSQNEHLVLVDNQISDLIANRVSPNLADMFEDTLGALLDQGLREIGFIGGRLRSIGLNGKQIHEHADIREKLFKIDMAAAKSRTAHCEIGEWTPLFGFEATKRLVTAYPGMNAIIAASDPIAMGILRCLHELNVSVPQKIQVISFDDLDFAKYLVPSLTTFQIPTMEIGAEAVRILVNELQSEKSTIRQLTLQGKLIQRETTLS</sequence>
<dbReference type="RefSeq" id="WP_008856110.1">
    <property type="nucleotide sequence ID" value="NZ_AZEB01000005.1"/>
</dbReference>
<keyword evidence="1" id="KW-0805">Transcription regulation</keyword>
<dbReference type="CDD" id="cd01544">
    <property type="entry name" value="PBP1_GalR"/>
    <property type="match status" value="1"/>
</dbReference>
<dbReference type="CDD" id="cd01392">
    <property type="entry name" value="HTH_LacI"/>
    <property type="match status" value="1"/>
</dbReference>
<dbReference type="SUPFAM" id="SSF53822">
    <property type="entry name" value="Periplasmic binding protein-like I"/>
    <property type="match status" value="1"/>
</dbReference>
<comment type="caution">
    <text evidence="5">The sequence shown here is derived from an EMBL/GenBank/DDBJ whole genome shotgun (WGS) entry which is preliminary data.</text>
</comment>
<organism evidence="5 6">
    <name type="scientific">Lentilactobacillus kisonensis DSM 19906 = JCM 15041</name>
    <dbReference type="NCBI Taxonomy" id="1423766"/>
    <lineage>
        <taxon>Bacteria</taxon>
        <taxon>Bacillati</taxon>
        <taxon>Bacillota</taxon>
        <taxon>Bacilli</taxon>
        <taxon>Lactobacillales</taxon>
        <taxon>Lactobacillaceae</taxon>
        <taxon>Lentilactobacillus</taxon>
    </lineage>
</organism>
<dbReference type="SMART" id="SM00354">
    <property type="entry name" value="HTH_LACI"/>
    <property type="match status" value="1"/>
</dbReference>
<evidence type="ECO:0000259" key="4">
    <source>
        <dbReference type="PROSITE" id="PS50932"/>
    </source>
</evidence>
<dbReference type="PANTHER" id="PTHR30146">
    <property type="entry name" value="LACI-RELATED TRANSCRIPTIONAL REPRESSOR"/>
    <property type="match status" value="1"/>
</dbReference>
<feature type="domain" description="HTH lacI-type" evidence="4">
    <location>
        <begin position="2"/>
        <end position="56"/>
    </location>
</feature>
<proteinExistence type="predicted"/>
<dbReference type="InterPro" id="IPR046335">
    <property type="entry name" value="LacI/GalR-like_sensor"/>
</dbReference>
<protein>
    <submittedName>
        <fullName evidence="5">Sugar-binding domain protein</fullName>
    </submittedName>
</protein>
<dbReference type="InterPro" id="IPR010982">
    <property type="entry name" value="Lambda_DNA-bd_dom_sf"/>
</dbReference>
<dbReference type="PATRIC" id="fig|1423766.4.peg.2301"/>
<gene>
    <name evidence="5" type="ORF">FC98_GL002219</name>
</gene>
<dbReference type="Proteomes" id="UP000051439">
    <property type="component" value="Unassembled WGS sequence"/>
</dbReference>
<dbReference type="InterPro" id="IPR000843">
    <property type="entry name" value="HTH_LacI"/>
</dbReference>
<dbReference type="PROSITE" id="PS50932">
    <property type="entry name" value="HTH_LACI_2"/>
    <property type="match status" value="1"/>
</dbReference>
<dbReference type="SUPFAM" id="SSF47413">
    <property type="entry name" value="lambda repressor-like DNA-binding domains"/>
    <property type="match status" value="1"/>
</dbReference>